<protein>
    <submittedName>
        <fullName evidence="1">Uncharacterized protein</fullName>
    </submittedName>
</protein>
<keyword evidence="2" id="KW-1185">Reference proteome</keyword>
<name>A0AAP0P0T4_9MAGN</name>
<dbReference type="EMBL" id="JBBNAG010000006">
    <property type="protein sequence ID" value="KAK9125993.1"/>
    <property type="molecule type" value="Genomic_DNA"/>
</dbReference>
<gene>
    <name evidence="1" type="ORF">Scep_014839</name>
</gene>
<evidence type="ECO:0000313" key="2">
    <source>
        <dbReference type="Proteomes" id="UP001419268"/>
    </source>
</evidence>
<accession>A0AAP0P0T4</accession>
<evidence type="ECO:0000313" key="1">
    <source>
        <dbReference type="EMBL" id="KAK9125993.1"/>
    </source>
</evidence>
<reference evidence="1 2" key="1">
    <citation type="submission" date="2024-01" db="EMBL/GenBank/DDBJ databases">
        <title>Genome assemblies of Stephania.</title>
        <authorList>
            <person name="Yang L."/>
        </authorList>
    </citation>
    <scope>NUCLEOTIDE SEQUENCE [LARGE SCALE GENOMIC DNA]</scope>
    <source>
        <strain evidence="1">JXDWG</strain>
        <tissue evidence="1">Leaf</tissue>
    </source>
</reference>
<proteinExistence type="predicted"/>
<comment type="caution">
    <text evidence="1">The sequence shown here is derived from an EMBL/GenBank/DDBJ whole genome shotgun (WGS) entry which is preliminary data.</text>
</comment>
<organism evidence="1 2">
    <name type="scientific">Stephania cephalantha</name>
    <dbReference type="NCBI Taxonomy" id="152367"/>
    <lineage>
        <taxon>Eukaryota</taxon>
        <taxon>Viridiplantae</taxon>
        <taxon>Streptophyta</taxon>
        <taxon>Embryophyta</taxon>
        <taxon>Tracheophyta</taxon>
        <taxon>Spermatophyta</taxon>
        <taxon>Magnoliopsida</taxon>
        <taxon>Ranunculales</taxon>
        <taxon>Menispermaceae</taxon>
        <taxon>Menispermoideae</taxon>
        <taxon>Cissampelideae</taxon>
        <taxon>Stephania</taxon>
    </lineage>
</organism>
<sequence>MRTLAVVMNPTSNWLSKMKMISVIAINGKKTKKEKKTAMHEIGRLTTAKEKERNMGFDNFSNYLYKSLQFLEIEESL</sequence>
<dbReference type="AlphaFoldDB" id="A0AAP0P0T4"/>
<dbReference type="Proteomes" id="UP001419268">
    <property type="component" value="Unassembled WGS sequence"/>
</dbReference>